<evidence type="ECO:0000313" key="2">
    <source>
        <dbReference type="Proteomes" id="UP000540787"/>
    </source>
</evidence>
<dbReference type="AlphaFoldDB" id="A0A7X0CGS1"/>
<proteinExistence type="predicted"/>
<reference evidence="1 2" key="1">
    <citation type="submission" date="2020-08" db="EMBL/GenBank/DDBJ databases">
        <title>The Agave Microbiome: Exploring the role of microbial communities in plant adaptations to desert environments.</title>
        <authorList>
            <person name="Partida-Martinez L.P."/>
        </authorList>
    </citation>
    <scope>NUCLEOTIDE SEQUENCE [LARGE SCALE GENOMIC DNA]</scope>
    <source>
        <strain evidence="1 2">AT3.2</strain>
    </source>
</reference>
<gene>
    <name evidence="1" type="ORF">HD842_004691</name>
</gene>
<accession>A0A7X0CGS1</accession>
<dbReference type="Proteomes" id="UP000540787">
    <property type="component" value="Unassembled WGS sequence"/>
</dbReference>
<keyword evidence="2" id="KW-1185">Reference proteome</keyword>
<organism evidence="1 2">
    <name type="scientific">Massilia aurea</name>
    <dbReference type="NCBI Taxonomy" id="373040"/>
    <lineage>
        <taxon>Bacteria</taxon>
        <taxon>Pseudomonadati</taxon>
        <taxon>Pseudomonadota</taxon>
        <taxon>Betaproteobacteria</taxon>
        <taxon>Burkholderiales</taxon>
        <taxon>Oxalobacteraceae</taxon>
        <taxon>Telluria group</taxon>
        <taxon>Massilia</taxon>
    </lineage>
</organism>
<evidence type="ECO:0000313" key="1">
    <source>
        <dbReference type="EMBL" id="MBB6136513.1"/>
    </source>
</evidence>
<name>A0A7X0CGS1_9BURK</name>
<protein>
    <submittedName>
        <fullName evidence="1">Uncharacterized protein</fullName>
    </submittedName>
</protein>
<sequence>MDKADSNFDNSNAYCIEFNDKVIARVAIKTQPTVAIQQPL</sequence>
<comment type="caution">
    <text evidence="1">The sequence shown here is derived from an EMBL/GenBank/DDBJ whole genome shotgun (WGS) entry which is preliminary data.</text>
</comment>
<dbReference type="EMBL" id="JACHBX010000006">
    <property type="protein sequence ID" value="MBB6136513.1"/>
    <property type="molecule type" value="Genomic_DNA"/>
</dbReference>